<dbReference type="AlphaFoldDB" id="A0A1D1W4U9"/>
<feature type="compositionally biased region" description="Polar residues" evidence="1">
    <location>
        <begin position="14"/>
        <end position="31"/>
    </location>
</feature>
<reference evidence="2 3" key="1">
    <citation type="journal article" date="2016" name="Nat. Commun.">
        <title>Extremotolerant tardigrade genome and improved radiotolerance of human cultured cells by tardigrade-unique protein.</title>
        <authorList>
            <person name="Hashimoto T."/>
            <person name="Horikawa D.D."/>
            <person name="Saito Y."/>
            <person name="Kuwahara H."/>
            <person name="Kozuka-Hata H."/>
            <person name="Shin-I T."/>
            <person name="Minakuchi Y."/>
            <person name="Ohishi K."/>
            <person name="Motoyama A."/>
            <person name="Aizu T."/>
            <person name="Enomoto A."/>
            <person name="Kondo K."/>
            <person name="Tanaka S."/>
            <person name="Hara Y."/>
            <person name="Koshikawa S."/>
            <person name="Sagara H."/>
            <person name="Miura T."/>
            <person name="Yokobori S."/>
            <person name="Miyagawa K."/>
            <person name="Suzuki Y."/>
            <person name="Kubo T."/>
            <person name="Oyama M."/>
            <person name="Kohara Y."/>
            <person name="Fujiyama A."/>
            <person name="Arakawa K."/>
            <person name="Katayama T."/>
            <person name="Toyoda A."/>
            <person name="Kunieda T."/>
        </authorList>
    </citation>
    <scope>NUCLEOTIDE SEQUENCE [LARGE SCALE GENOMIC DNA]</scope>
    <source>
        <strain evidence="2 3">YOKOZUNA-1</strain>
    </source>
</reference>
<comment type="caution">
    <text evidence="2">The sequence shown here is derived from an EMBL/GenBank/DDBJ whole genome shotgun (WGS) entry which is preliminary data.</text>
</comment>
<dbReference type="Proteomes" id="UP000186922">
    <property type="component" value="Unassembled WGS sequence"/>
</dbReference>
<keyword evidence="3" id="KW-1185">Reference proteome</keyword>
<feature type="region of interest" description="Disordered" evidence="1">
    <location>
        <begin position="13"/>
        <end position="43"/>
    </location>
</feature>
<proteinExistence type="predicted"/>
<dbReference type="EMBL" id="BDGG01000018">
    <property type="protein sequence ID" value="GAV08512.1"/>
    <property type="molecule type" value="Genomic_DNA"/>
</dbReference>
<protein>
    <submittedName>
        <fullName evidence="2">Uncharacterized protein</fullName>
    </submittedName>
</protein>
<organism evidence="2 3">
    <name type="scientific">Ramazzottius varieornatus</name>
    <name type="common">Water bear</name>
    <name type="synonym">Tardigrade</name>
    <dbReference type="NCBI Taxonomy" id="947166"/>
    <lineage>
        <taxon>Eukaryota</taxon>
        <taxon>Metazoa</taxon>
        <taxon>Ecdysozoa</taxon>
        <taxon>Tardigrada</taxon>
        <taxon>Eutardigrada</taxon>
        <taxon>Parachela</taxon>
        <taxon>Hypsibioidea</taxon>
        <taxon>Ramazzottiidae</taxon>
        <taxon>Ramazzottius</taxon>
    </lineage>
</organism>
<evidence type="ECO:0000313" key="3">
    <source>
        <dbReference type="Proteomes" id="UP000186922"/>
    </source>
</evidence>
<gene>
    <name evidence="2" type="primary">RvY_18194-1</name>
    <name evidence="2" type="synonym">RvY_18194.1</name>
    <name evidence="2" type="ORF">RvY_18194</name>
</gene>
<accession>A0A1D1W4U9</accession>
<name>A0A1D1W4U9_RAMVA</name>
<evidence type="ECO:0000256" key="1">
    <source>
        <dbReference type="SAM" id="MobiDB-lite"/>
    </source>
</evidence>
<evidence type="ECO:0000313" key="2">
    <source>
        <dbReference type="EMBL" id="GAV08512.1"/>
    </source>
</evidence>
<sequence>MHTGSHVIQHCRLRSTQETTPNAGQSFSQSICRKKDSKSESTVPTEAIRRMIQAAVEIPSVALCEGLSTGAFSLLHESLPT</sequence>